<keyword evidence="3 4" id="KW-0732">Signal</keyword>
<dbReference type="SUPFAM" id="SSF53850">
    <property type="entry name" value="Periplasmic binding protein-like II"/>
    <property type="match status" value="1"/>
</dbReference>
<dbReference type="EMBL" id="FWDM01000032">
    <property type="protein sequence ID" value="SLM14956.1"/>
    <property type="molecule type" value="Genomic_DNA"/>
</dbReference>
<reference evidence="6" key="1">
    <citation type="submission" date="2017-02" db="EMBL/GenBank/DDBJ databases">
        <authorList>
            <person name="Regsiter A."/>
            <person name="William W."/>
        </authorList>
    </citation>
    <scope>NUCLEOTIDE SEQUENCE</scope>
    <source>
        <strain evidence="6">Bib</strain>
    </source>
</reference>
<feature type="chain" id="PRO_5018158020" evidence="4">
    <location>
        <begin position="24"/>
        <end position="311"/>
    </location>
</feature>
<proteinExistence type="inferred from homology"/>
<dbReference type="AlphaFoldDB" id="A0A3P3XLJ0"/>
<organism evidence="6">
    <name type="scientific">uncultured spirochete</name>
    <dbReference type="NCBI Taxonomy" id="156406"/>
    <lineage>
        <taxon>Bacteria</taxon>
        <taxon>Pseudomonadati</taxon>
        <taxon>Spirochaetota</taxon>
        <taxon>Spirochaetia</taxon>
        <taxon>Spirochaetales</taxon>
        <taxon>environmental samples</taxon>
    </lineage>
</organism>
<sequence length="311" mass="33621">MKISAILIFALAVLIQPFTQASAQQVQAAPLSIGIFADADSLPLIVADNEGLFQKEGISVKLVRFSSAIERDSALQAGKIDGAVTDVLAVVLANQGGFPLKITSLTNGRYGVAVSPKSNIQSMKELEGKNIAVSLNTIIHYFADWSAREAGLKADSLNLVPVPKMPVRLEMLLSDQIPAAVMPEPFLTTAKLRGAKILVSSDDSGLEAGVLAFPPSVIAKNADTLKRFYRAYWNAAQRINAQPDQYRNMLIESLSFPDEAARVFVFPRYVKPRLPVQTSIETAAQWLLSKALIKALPKTADLVDASMVTGW</sequence>
<comment type="subcellular location">
    <subcellularLocation>
        <location evidence="1">Periplasm</location>
    </subcellularLocation>
</comment>
<dbReference type="Gene3D" id="3.40.190.10">
    <property type="entry name" value="Periplasmic binding protein-like II"/>
    <property type="match status" value="2"/>
</dbReference>
<feature type="domain" description="Solute-binding protein family 3/N-terminal" evidence="5">
    <location>
        <begin position="32"/>
        <end position="250"/>
    </location>
</feature>
<evidence type="ECO:0000256" key="1">
    <source>
        <dbReference type="ARBA" id="ARBA00004418"/>
    </source>
</evidence>
<gene>
    <name evidence="6" type="ORF">SPIROBIBN47_380007</name>
</gene>
<dbReference type="PANTHER" id="PTHR30024">
    <property type="entry name" value="ALIPHATIC SULFONATES-BINDING PROTEIN-RELATED"/>
    <property type="match status" value="1"/>
</dbReference>
<dbReference type="GO" id="GO:0042597">
    <property type="term" value="C:periplasmic space"/>
    <property type="evidence" value="ECO:0007669"/>
    <property type="project" value="UniProtKB-SubCell"/>
</dbReference>
<dbReference type="InterPro" id="IPR015168">
    <property type="entry name" value="SsuA/THI5"/>
</dbReference>
<evidence type="ECO:0000313" key="6">
    <source>
        <dbReference type="EMBL" id="SLM14956.1"/>
    </source>
</evidence>
<name>A0A3P3XLJ0_9SPIR</name>
<comment type="similarity">
    <text evidence="2">Belongs to the bacterial solute-binding protein SsuA/TauA family.</text>
</comment>
<evidence type="ECO:0000256" key="4">
    <source>
        <dbReference type="SAM" id="SignalP"/>
    </source>
</evidence>
<evidence type="ECO:0000256" key="3">
    <source>
        <dbReference type="ARBA" id="ARBA00022729"/>
    </source>
</evidence>
<evidence type="ECO:0000256" key="2">
    <source>
        <dbReference type="ARBA" id="ARBA00010742"/>
    </source>
</evidence>
<dbReference type="InterPro" id="IPR001638">
    <property type="entry name" value="Solute-binding_3/MltF_N"/>
</dbReference>
<dbReference type="Pfam" id="PF09084">
    <property type="entry name" value="NMT1"/>
    <property type="match status" value="1"/>
</dbReference>
<dbReference type="SMART" id="SM00062">
    <property type="entry name" value="PBPb"/>
    <property type="match status" value="1"/>
</dbReference>
<feature type="signal peptide" evidence="4">
    <location>
        <begin position="1"/>
        <end position="23"/>
    </location>
</feature>
<evidence type="ECO:0000259" key="5">
    <source>
        <dbReference type="SMART" id="SM00062"/>
    </source>
</evidence>
<protein>
    <submittedName>
        <fullName evidence="6">ABC-type nitrate/sulfonate/bicarbonate transport system, periplasmic component</fullName>
    </submittedName>
</protein>
<accession>A0A3P3XLJ0</accession>
<dbReference type="PANTHER" id="PTHR30024:SF47">
    <property type="entry name" value="TAURINE-BINDING PERIPLASMIC PROTEIN"/>
    <property type="match status" value="1"/>
</dbReference>